<gene>
    <name evidence="2" type="ORF">CDD80_2322</name>
</gene>
<reference evidence="2 3" key="1">
    <citation type="submission" date="2017-06" db="EMBL/GenBank/DDBJ databases">
        <title>Ant-infecting Ophiocordyceps genomes reveal a high diversity of potential behavioral manipulation genes and a possible major role for enterotoxins.</title>
        <authorList>
            <person name="De Bekker C."/>
            <person name="Evans H.C."/>
            <person name="Brachmann A."/>
            <person name="Hughes D.P."/>
        </authorList>
    </citation>
    <scope>NUCLEOTIDE SEQUENCE [LARGE SCALE GENOMIC DNA]</scope>
    <source>
        <strain evidence="2 3">Map16</strain>
    </source>
</reference>
<feature type="region of interest" description="Disordered" evidence="1">
    <location>
        <begin position="87"/>
        <end position="114"/>
    </location>
</feature>
<sequence length="114" mass="11622">MMAAGGAIGGGFGGGIASAPDFPQDTQAIDGGFEGDIDGGIGGGIGAGIDAALKISRDEQEKPNIKLNLVIESTGKCAAHDQLFRLHPTMESHQTATTARTSPRSSLDPNHRPP</sequence>
<dbReference type="EMBL" id="NJES01002120">
    <property type="protein sequence ID" value="PHH58436.1"/>
    <property type="molecule type" value="Genomic_DNA"/>
</dbReference>
<keyword evidence="3" id="KW-1185">Reference proteome</keyword>
<dbReference type="AlphaFoldDB" id="A0A2C5XSK9"/>
<protein>
    <submittedName>
        <fullName evidence="2">Uncharacterized protein</fullName>
    </submittedName>
</protein>
<proteinExistence type="predicted"/>
<comment type="caution">
    <text evidence="2">The sequence shown here is derived from an EMBL/GenBank/DDBJ whole genome shotgun (WGS) entry which is preliminary data.</text>
</comment>
<feature type="compositionally biased region" description="Low complexity" evidence="1">
    <location>
        <begin position="95"/>
        <end position="106"/>
    </location>
</feature>
<name>A0A2C5XSK9_9HYPO</name>
<feature type="region of interest" description="Disordered" evidence="1">
    <location>
        <begin position="13"/>
        <end position="35"/>
    </location>
</feature>
<organism evidence="2 3">
    <name type="scientific">Ophiocordyceps camponoti-rufipedis</name>
    <dbReference type="NCBI Taxonomy" id="2004952"/>
    <lineage>
        <taxon>Eukaryota</taxon>
        <taxon>Fungi</taxon>
        <taxon>Dikarya</taxon>
        <taxon>Ascomycota</taxon>
        <taxon>Pezizomycotina</taxon>
        <taxon>Sordariomycetes</taxon>
        <taxon>Hypocreomycetidae</taxon>
        <taxon>Hypocreales</taxon>
        <taxon>Ophiocordycipitaceae</taxon>
        <taxon>Ophiocordyceps</taxon>
    </lineage>
</organism>
<evidence type="ECO:0000313" key="2">
    <source>
        <dbReference type="EMBL" id="PHH58436.1"/>
    </source>
</evidence>
<evidence type="ECO:0000313" key="3">
    <source>
        <dbReference type="Proteomes" id="UP000226431"/>
    </source>
</evidence>
<accession>A0A2C5XSK9</accession>
<evidence type="ECO:0000256" key="1">
    <source>
        <dbReference type="SAM" id="MobiDB-lite"/>
    </source>
</evidence>
<dbReference type="Proteomes" id="UP000226431">
    <property type="component" value="Unassembled WGS sequence"/>
</dbReference>